<feature type="transmembrane region" description="Helical" evidence="24">
    <location>
        <begin position="216"/>
        <end position="238"/>
    </location>
</feature>
<dbReference type="CDD" id="cd00056">
    <property type="entry name" value="ENDO3c"/>
    <property type="match status" value="1"/>
</dbReference>
<dbReference type="EC" id="2.4.1.267" evidence="6"/>
<feature type="region of interest" description="Disordered" evidence="23">
    <location>
        <begin position="58"/>
        <end position="79"/>
    </location>
</feature>
<evidence type="ECO:0000256" key="2">
    <source>
        <dbReference type="ARBA" id="ARBA00004477"/>
    </source>
</evidence>
<evidence type="ECO:0000259" key="25">
    <source>
        <dbReference type="SMART" id="SM00478"/>
    </source>
</evidence>
<dbReference type="Pfam" id="PF07934">
    <property type="entry name" value="OGG_N"/>
    <property type="match status" value="1"/>
</dbReference>
<evidence type="ECO:0000256" key="12">
    <source>
        <dbReference type="ARBA" id="ARBA00022801"/>
    </source>
</evidence>
<evidence type="ECO:0000256" key="22">
    <source>
        <dbReference type="ARBA" id="ARBA00044632"/>
    </source>
</evidence>
<keyword evidence="11" id="KW-0227">DNA damage</keyword>
<reference evidence="26 27" key="1">
    <citation type="submission" date="2015-05" db="EMBL/GenBank/DDBJ databases">
        <authorList>
            <person name="Wang D.B."/>
            <person name="Wang M."/>
        </authorList>
    </citation>
    <scope>NUCLEOTIDE SEQUENCE [LARGE SCALE GENOMIC DNA]</scope>
    <source>
        <strain evidence="26">VL1</strain>
    </source>
</reference>
<evidence type="ECO:0000256" key="8">
    <source>
        <dbReference type="ARBA" id="ARBA00022676"/>
    </source>
</evidence>
<dbReference type="GO" id="GO:0042281">
    <property type="term" value="F:dolichyl pyrophosphate Man9GlcNAc2 alpha-1,3-glucosyltransferase activity"/>
    <property type="evidence" value="ECO:0007669"/>
    <property type="project" value="UniProtKB-EC"/>
</dbReference>
<dbReference type="SMART" id="SM00478">
    <property type="entry name" value="ENDO3c"/>
    <property type="match status" value="1"/>
</dbReference>
<dbReference type="Pfam" id="PF03155">
    <property type="entry name" value="Alg6_Alg8"/>
    <property type="match status" value="2"/>
</dbReference>
<keyword evidence="9" id="KW-0808">Transferase</keyword>
<organism evidence="26 27">
    <name type="scientific">Verticillium longisporum</name>
    <name type="common">Verticillium dahliae var. longisporum</name>
    <dbReference type="NCBI Taxonomy" id="100787"/>
    <lineage>
        <taxon>Eukaryota</taxon>
        <taxon>Fungi</taxon>
        <taxon>Dikarya</taxon>
        <taxon>Ascomycota</taxon>
        <taxon>Pezizomycotina</taxon>
        <taxon>Sordariomycetes</taxon>
        <taxon>Hypocreomycetidae</taxon>
        <taxon>Glomerellales</taxon>
        <taxon>Plectosphaerellaceae</taxon>
        <taxon>Verticillium</taxon>
    </lineage>
</organism>
<evidence type="ECO:0000256" key="10">
    <source>
        <dbReference type="ARBA" id="ARBA00022692"/>
    </source>
</evidence>
<evidence type="ECO:0000256" key="18">
    <source>
        <dbReference type="ARBA" id="ARBA00023242"/>
    </source>
</evidence>
<evidence type="ECO:0000256" key="15">
    <source>
        <dbReference type="ARBA" id="ARBA00023136"/>
    </source>
</evidence>
<accession>A0A0G4LDR0</accession>
<evidence type="ECO:0000313" key="27">
    <source>
        <dbReference type="Proteomes" id="UP000044602"/>
    </source>
</evidence>
<keyword evidence="18" id="KW-0539">Nucleus</keyword>
<feature type="transmembrane region" description="Helical" evidence="24">
    <location>
        <begin position="250"/>
        <end position="268"/>
    </location>
</feature>
<dbReference type="PANTHER" id="PTHR12413:SF1">
    <property type="entry name" value="DOLICHYL PYROPHOSPHATE MAN9GLCNAC2 ALPHA-1,3-GLUCOSYLTRANSFERASE"/>
    <property type="match status" value="1"/>
</dbReference>
<feature type="transmembrane region" description="Helical" evidence="24">
    <location>
        <begin position="571"/>
        <end position="594"/>
    </location>
</feature>
<evidence type="ECO:0000313" key="26">
    <source>
        <dbReference type="EMBL" id="CRK20049.1"/>
    </source>
</evidence>
<dbReference type="GO" id="GO:0140078">
    <property type="term" value="F:class I DNA-(apurinic or apyrimidinic site) endonuclease activity"/>
    <property type="evidence" value="ECO:0007669"/>
    <property type="project" value="UniProtKB-EC"/>
</dbReference>
<dbReference type="InterPro" id="IPR004856">
    <property type="entry name" value="Glyco_trans_ALG6/ALG8"/>
</dbReference>
<evidence type="ECO:0000256" key="17">
    <source>
        <dbReference type="ARBA" id="ARBA00023239"/>
    </source>
</evidence>
<dbReference type="AlphaFoldDB" id="A0A0G4LDR0"/>
<protein>
    <recommendedName>
        <fullName evidence="21">Dol-P-Glc:Man(9)GlcNAc(2)-PP-Dol alpha-1,3-glucosyltransferase</fullName>
        <ecNumber evidence="6">2.4.1.267</ecNumber>
        <ecNumber evidence="7">4.2.99.18</ecNumber>
    </recommendedName>
</protein>
<keyword evidence="12" id="KW-0378">Hydrolase</keyword>
<comment type="pathway">
    <text evidence="3">Protein modification; protein glycosylation.</text>
</comment>
<dbReference type="GO" id="GO:0003684">
    <property type="term" value="F:damaged DNA binding"/>
    <property type="evidence" value="ECO:0007669"/>
    <property type="project" value="InterPro"/>
</dbReference>
<evidence type="ECO:0000256" key="9">
    <source>
        <dbReference type="ARBA" id="ARBA00022679"/>
    </source>
</evidence>
<keyword evidence="19" id="KW-0511">Multifunctional enzyme</keyword>
<keyword evidence="14 24" id="KW-1133">Transmembrane helix</keyword>
<feature type="region of interest" description="Disordered" evidence="23">
    <location>
        <begin position="1012"/>
        <end position="1033"/>
    </location>
</feature>
<dbReference type="Proteomes" id="UP000044602">
    <property type="component" value="Unassembled WGS sequence"/>
</dbReference>
<dbReference type="SUPFAM" id="SSF55945">
    <property type="entry name" value="TATA-box binding protein-like"/>
    <property type="match status" value="1"/>
</dbReference>
<comment type="catalytic activity">
    <reaction evidence="22">
        <text>2'-deoxyribonucleotide-(2'-deoxyribose 5'-phosphate)-2'-deoxyribonucleotide-DNA = a 3'-end 2'-deoxyribonucleotide-(2,3-dehydro-2,3-deoxyribose 5'-phosphate)-DNA + a 5'-end 5'-phospho-2'-deoxyribonucleoside-DNA + H(+)</text>
        <dbReference type="Rhea" id="RHEA:66592"/>
        <dbReference type="Rhea" id="RHEA-COMP:13180"/>
        <dbReference type="Rhea" id="RHEA-COMP:16897"/>
        <dbReference type="Rhea" id="RHEA-COMP:17067"/>
        <dbReference type="ChEBI" id="CHEBI:15378"/>
        <dbReference type="ChEBI" id="CHEBI:136412"/>
        <dbReference type="ChEBI" id="CHEBI:157695"/>
        <dbReference type="ChEBI" id="CHEBI:167181"/>
        <dbReference type="EC" id="4.2.99.18"/>
    </reaction>
</comment>
<evidence type="ECO:0000256" key="11">
    <source>
        <dbReference type="ARBA" id="ARBA00022763"/>
    </source>
</evidence>
<dbReference type="InterPro" id="IPR023170">
    <property type="entry name" value="HhH_base_excis_C"/>
</dbReference>
<dbReference type="GO" id="GO:0006289">
    <property type="term" value="P:nucleotide-excision repair"/>
    <property type="evidence" value="ECO:0007669"/>
    <property type="project" value="InterPro"/>
</dbReference>
<dbReference type="Gene3D" id="1.10.1670.10">
    <property type="entry name" value="Helix-hairpin-Helix base-excision DNA repair enzymes (C-terminal)"/>
    <property type="match status" value="1"/>
</dbReference>
<feature type="compositionally biased region" description="Basic and acidic residues" evidence="23">
    <location>
        <begin position="1012"/>
        <end position="1021"/>
    </location>
</feature>
<dbReference type="GO" id="GO:0008534">
    <property type="term" value="F:oxidized purine nucleobase lesion DNA N-glycosylase activity"/>
    <property type="evidence" value="ECO:0007669"/>
    <property type="project" value="InterPro"/>
</dbReference>
<dbReference type="InterPro" id="IPR012904">
    <property type="entry name" value="OGG_N"/>
</dbReference>
<keyword evidence="27" id="KW-1185">Reference proteome</keyword>
<evidence type="ECO:0000256" key="16">
    <source>
        <dbReference type="ARBA" id="ARBA00023204"/>
    </source>
</evidence>
<evidence type="ECO:0000256" key="20">
    <source>
        <dbReference type="ARBA" id="ARBA00023295"/>
    </source>
</evidence>
<sequence length="1033" mass="115767">MAIQLGTSDQELGTEDLTHHHRQFAWLGSPTGTRLTPSPHASLNSVFTSLFSATMTGPLPHKARRRGPKKPSPTSSQTTIVNVTSSTKGDAVAKAPLFPLASFMWAARGSASEWEVLPLILMVVGLFRWAAGLWGYSGYHRGPVFGDYEAQRNWMEVTTQVPVSQWYFHDLQHWGLDYPPLTAYHSWVCGQIGSLINPVWFTLYVSRGSDDPALKIFMRATVIVSEYLIYIPAAVVFVRRFSRFDGVSNWSASLALVAFLMQPSTILIDHVHFQYNTVMLGFVLASMSSMVAGRYMWSAVFFVAALGFKQMALYYAFSVFSYLLGSCVFPKVNVGRLFGIALVTVVSFAILILPLVLGTLYDVRRGIDSRPNIDGPPPPLPLFPHLAEKLDTDAFYYPLVEQLLQMVHRIFPFARGLFEDKVANFWCALNVVVKLRNFAPELQQRAALALTLTSIIPANLVLFFRPRKHLLPLGFAATAWGFFLFSFQVHEKSVLLPLMPMTLLLAGKQGLSRDTRAWVGFANILGAWTMFPLLQRVDLRVPYAVLTLLWAYLLGLPPTSLSAYFQEGQSAWVQWGTALVHGVFYVAMAAWHVVEATVRPPIDKPDLWTVANVGVGCDSMAPVRVTEWRKLPLSLTELCIDTTLRCGQSFRWRKINDEWCCTLHGRIISLKQDPTHLHYRSIWPAAAQRPTSAPIVKTETPEDDTEELLKHYLSLKLDLTSLYEQWSEADANFRKRAPKFGGVRMLSQDAWEALISFICSSNNNISRISQMVHKLCLHYGPLIGHINEQPFHDFPTPEALTDKQVESHLRELGFGYRAKYIAETARVVSTEKPKGWLAGLANPAHPNFRAASEAEDEKMLPPPTTYKEAHEALLALAGVGPKVADCVCLMGLGWGEAVPVDTHVWQIAQRDYKFGKSRTKTFSKVMYDAVGDHFRQLWGEYAGWAHSVLFTADLKTFEGRVAKKEEDDEALVVKGEAGEDAIVEVKREVVEDEASPPLTGKKRKTVQTKVKIEVEEAGDAHPKRRRTRSQKAV</sequence>
<evidence type="ECO:0000256" key="5">
    <source>
        <dbReference type="ARBA" id="ARBA00010679"/>
    </source>
</evidence>
<evidence type="ECO:0000256" key="7">
    <source>
        <dbReference type="ARBA" id="ARBA00012720"/>
    </source>
</evidence>
<dbReference type="GO" id="GO:0005789">
    <property type="term" value="C:endoplasmic reticulum membrane"/>
    <property type="evidence" value="ECO:0007669"/>
    <property type="project" value="UniProtKB-SubCell"/>
</dbReference>
<dbReference type="InterPro" id="IPR003265">
    <property type="entry name" value="HhH-GPD_domain"/>
</dbReference>
<keyword evidence="16" id="KW-0234">DNA repair</keyword>
<comment type="subcellular location">
    <subcellularLocation>
        <location evidence="2">Endoplasmic reticulum membrane</location>
        <topology evidence="2">Multi-pass membrane protein</topology>
    </subcellularLocation>
    <subcellularLocation>
        <location evidence="1">Nucleus</location>
    </subcellularLocation>
</comment>
<feature type="transmembrane region" description="Helical" evidence="24">
    <location>
        <begin position="280"/>
        <end position="305"/>
    </location>
</feature>
<feature type="transmembrane region" description="Helical" evidence="24">
    <location>
        <begin position="541"/>
        <end position="565"/>
    </location>
</feature>
<keyword evidence="13" id="KW-0256">Endoplasmic reticulum</keyword>
<evidence type="ECO:0000256" key="24">
    <source>
        <dbReference type="SAM" id="Phobius"/>
    </source>
</evidence>
<dbReference type="EC" id="4.2.99.18" evidence="7"/>
<keyword evidence="15 24" id="KW-0472">Membrane</keyword>
<gene>
    <name evidence="26" type="ORF">BN1708_003308</name>
</gene>
<dbReference type="EMBL" id="CVQH01011113">
    <property type="protein sequence ID" value="CRK20049.1"/>
    <property type="molecule type" value="Genomic_DNA"/>
</dbReference>
<comment type="similarity">
    <text evidence="5">Belongs to the type-1 OGG1 family.</text>
</comment>
<evidence type="ECO:0000256" key="6">
    <source>
        <dbReference type="ARBA" id="ARBA00011937"/>
    </source>
</evidence>
<feature type="transmembrane region" description="Helical" evidence="24">
    <location>
        <begin position="116"/>
        <end position="136"/>
    </location>
</feature>
<dbReference type="InterPro" id="IPR011257">
    <property type="entry name" value="DNA_glycosylase"/>
</dbReference>
<feature type="transmembrane region" description="Helical" evidence="24">
    <location>
        <begin position="338"/>
        <end position="361"/>
    </location>
</feature>
<dbReference type="Gene3D" id="1.10.340.30">
    <property type="entry name" value="Hypothetical protein, domain 2"/>
    <property type="match status" value="1"/>
</dbReference>
<dbReference type="SUPFAM" id="SSF48150">
    <property type="entry name" value="DNA-glycosylase"/>
    <property type="match status" value="1"/>
</dbReference>
<keyword evidence="10 24" id="KW-0812">Transmembrane</keyword>
<name>A0A0G4LDR0_VERLO</name>
<comment type="similarity">
    <text evidence="4">Belongs to the ALG6/ALG8 glucosyltransferase family.</text>
</comment>
<evidence type="ECO:0000256" key="23">
    <source>
        <dbReference type="SAM" id="MobiDB-lite"/>
    </source>
</evidence>
<evidence type="ECO:0000256" key="13">
    <source>
        <dbReference type="ARBA" id="ARBA00022824"/>
    </source>
</evidence>
<dbReference type="GO" id="GO:0006285">
    <property type="term" value="P:base-excision repair, AP site formation"/>
    <property type="evidence" value="ECO:0007669"/>
    <property type="project" value="UniProtKB-ARBA"/>
</dbReference>
<dbReference type="Gene3D" id="3.30.310.40">
    <property type="match status" value="1"/>
</dbReference>
<evidence type="ECO:0000256" key="3">
    <source>
        <dbReference type="ARBA" id="ARBA00004922"/>
    </source>
</evidence>
<evidence type="ECO:0000256" key="21">
    <source>
        <dbReference type="ARBA" id="ARBA00032921"/>
    </source>
</evidence>
<keyword evidence="20" id="KW-0326">Glycosidase</keyword>
<feature type="transmembrane region" description="Helical" evidence="24">
    <location>
        <begin position="470"/>
        <end position="487"/>
    </location>
</feature>
<keyword evidence="8" id="KW-0328">Glycosyltransferase</keyword>
<dbReference type="STRING" id="100787.A0A0G4LDR0"/>
<feature type="compositionally biased region" description="Basic residues" evidence="23">
    <location>
        <begin position="1022"/>
        <end position="1033"/>
    </location>
</feature>
<keyword evidence="17" id="KW-0456">Lyase</keyword>
<evidence type="ECO:0000256" key="1">
    <source>
        <dbReference type="ARBA" id="ARBA00004123"/>
    </source>
</evidence>
<feature type="domain" description="HhH-GPD" evidence="25">
    <location>
        <begin position="759"/>
        <end position="953"/>
    </location>
</feature>
<evidence type="ECO:0000256" key="14">
    <source>
        <dbReference type="ARBA" id="ARBA00022989"/>
    </source>
</evidence>
<dbReference type="FunFam" id="1.10.1670.10:FF:000005">
    <property type="entry name" value="N-glycosylase/DNA lyase OGG1"/>
    <property type="match status" value="1"/>
</dbReference>
<evidence type="ECO:0000256" key="4">
    <source>
        <dbReference type="ARBA" id="ARBA00008715"/>
    </source>
</evidence>
<dbReference type="PANTHER" id="PTHR12413">
    <property type="entry name" value="DOLICHYL GLYCOSYLTRANSFERASE"/>
    <property type="match status" value="1"/>
</dbReference>
<proteinExistence type="inferred from homology"/>
<evidence type="ECO:0000256" key="19">
    <source>
        <dbReference type="ARBA" id="ARBA00023268"/>
    </source>
</evidence>
<dbReference type="Pfam" id="PF00730">
    <property type="entry name" value="HhH-GPD"/>
    <property type="match status" value="1"/>
</dbReference>
<dbReference type="UniPathway" id="UPA00378"/>
<dbReference type="GO" id="GO:0005634">
    <property type="term" value="C:nucleus"/>
    <property type="evidence" value="ECO:0007669"/>
    <property type="project" value="UniProtKB-SubCell"/>
</dbReference>